<sequence length="468" mass="50872">MAAAASFQRLPHSTIPLDLGSDPYSTASSYKTPGIDTFARKKLSLSTSLGGHASRASPSKQKSSLCHIDTDMTSHTTTIPAGTATRTHAKLHKRNSSGNSIPASPSPLSGSYPQFATPYATQEEPFPFISSHQPTPPSSTPKIKPYIRKLSSKDATTNQGALDLSKSTAENGSTLAGLGINDFVGQRSASDVTFSHSSTGRRTPHMRTASVNSTISTGSGSYKPSQPFIHPMRQTPSASYTSYASSLANSEEARESSDIVLDDDFQLGHGFRTRRSVSISSTPQQNAPTPLSQSHTAADLWPAPNPASSSRSKLASQNGRKRSADLSRPSSDRAYSLLSTSRKSDPEQSVDDRISALRKNFAEKEASKSQKREKEETKRRESDLAKEARREERQRRKSEADDRKPGNDGGERRRVGVQARSYESMRPGRITALEGRRYEEKGARVDEPVETQPEGGWHRFVRAMSCGG</sequence>
<reference evidence="2 3" key="1">
    <citation type="submission" date="2023-08" db="EMBL/GenBank/DDBJ databases">
        <title>Black Yeasts Isolated from many extreme environments.</title>
        <authorList>
            <person name="Coleine C."/>
            <person name="Stajich J.E."/>
            <person name="Selbmann L."/>
        </authorList>
    </citation>
    <scope>NUCLEOTIDE SEQUENCE [LARGE SCALE GENOMIC DNA]</scope>
    <source>
        <strain evidence="2 3">CCFEE 5935</strain>
    </source>
</reference>
<feature type="region of interest" description="Disordered" evidence="1">
    <location>
        <begin position="193"/>
        <end position="236"/>
    </location>
</feature>
<protein>
    <submittedName>
        <fullName evidence="2">Uncharacterized protein</fullName>
    </submittedName>
</protein>
<feature type="compositionally biased region" description="Basic and acidic residues" evidence="1">
    <location>
        <begin position="342"/>
        <end position="414"/>
    </location>
</feature>
<dbReference type="AlphaFoldDB" id="A0AAV9NVS3"/>
<feature type="region of interest" description="Disordered" evidence="1">
    <location>
        <begin position="1"/>
        <end position="23"/>
    </location>
</feature>
<proteinExistence type="predicted"/>
<dbReference type="GeneID" id="89931793"/>
<evidence type="ECO:0000313" key="2">
    <source>
        <dbReference type="EMBL" id="KAK5163792.1"/>
    </source>
</evidence>
<dbReference type="Proteomes" id="UP001337655">
    <property type="component" value="Unassembled WGS sequence"/>
</dbReference>
<feature type="compositionally biased region" description="Polar residues" evidence="1">
    <location>
        <begin position="96"/>
        <end position="110"/>
    </location>
</feature>
<feature type="compositionally biased region" description="Polar residues" evidence="1">
    <location>
        <begin position="306"/>
        <end position="318"/>
    </location>
</feature>
<feature type="region of interest" description="Disordered" evidence="1">
    <location>
        <begin position="76"/>
        <end position="110"/>
    </location>
</feature>
<feature type="region of interest" description="Disordered" evidence="1">
    <location>
        <begin position="275"/>
        <end position="452"/>
    </location>
</feature>
<keyword evidence="3" id="KW-1185">Reference proteome</keyword>
<comment type="caution">
    <text evidence="2">The sequence shown here is derived from an EMBL/GenBank/DDBJ whole genome shotgun (WGS) entry which is preliminary data.</text>
</comment>
<accession>A0AAV9NVS3</accession>
<feature type="compositionally biased region" description="Basic and acidic residues" evidence="1">
    <location>
        <begin position="434"/>
        <end position="447"/>
    </location>
</feature>
<dbReference type="RefSeq" id="XP_064654194.1">
    <property type="nucleotide sequence ID" value="XM_064807685.1"/>
</dbReference>
<dbReference type="EMBL" id="JAVRRT010000023">
    <property type="protein sequence ID" value="KAK5163792.1"/>
    <property type="molecule type" value="Genomic_DNA"/>
</dbReference>
<feature type="compositionally biased region" description="Polar residues" evidence="1">
    <location>
        <begin position="209"/>
        <end position="224"/>
    </location>
</feature>
<evidence type="ECO:0000313" key="3">
    <source>
        <dbReference type="Proteomes" id="UP001337655"/>
    </source>
</evidence>
<feature type="compositionally biased region" description="Low complexity" evidence="1">
    <location>
        <begin position="76"/>
        <end position="86"/>
    </location>
</feature>
<name>A0AAV9NVS3_9PEZI</name>
<organism evidence="2 3">
    <name type="scientific">Saxophila tyrrhenica</name>
    <dbReference type="NCBI Taxonomy" id="1690608"/>
    <lineage>
        <taxon>Eukaryota</taxon>
        <taxon>Fungi</taxon>
        <taxon>Dikarya</taxon>
        <taxon>Ascomycota</taxon>
        <taxon>Pezizomycotina</taxon>
        <taxon>Dothideomycetes</taxon>
        <taxon>Dothideomycetidae</taxon>
        <taxon>Mycosphaerellales</taxon>
        <taxon>Extremaceae</taxon>
        <taxon>Saxophila</taxon>
    </lineage>
</organism>
<evidence type="ECO:0000256" key="1">
    <source>
        <dbReference type="SAM" id="MobiDB-lite"/>
    </source>
</evidence>
<feature type="compositionally biased region" description="Polar residues" evidence="1">
    <location>
        <begin position="276"/>
        <end position="296"/>
    </location>
</feature>
<gene>
    <name evidence="2" type="ORF">LTR77_010466</name>
</gene>